<evidence type="ECO:0000313" key="3">
    <source>
        <dbReference type="Proteomes" id="UP000077752"/>
    </source>
</evidence>
<accession>A0A177SPZ7</accession>
<dbReference type="RefSeq" id="WP_064302661.1">
    <property type="nucleotide sequence ID" value="NZ_LUCV01000014.1"/>
</dbReference>
<sequence>MNYFCAADGGFYSLAFHGFIPDGAVAVSDEEYAALQDGQAQGKWLVANDQGYPVLRDPSESPGWFAAIERGWRDEQLSVTDSLVVRHRDELEEGVDTTLTIVEYAELQVYRRALRTWPESKEFPLQAHRPVAPPWLASQGL</sequence>
<dbReference type="Proteomes" id="UP000077752">
    <property type="component" value="Unassembled WGS sequence"/>
</dbReference>
<evidence type="ECO:0000313" key="2">
    <source>
        <dbReference type="EMBL" id="OAI93058.1"/>
    </source>
</evidence>
<gene>
    <name evidence="2" type="ORF">AYO28_16290</name>
</gene>
<dbReference type="AlphaFoldDB" id="A0A177SPZ7"/>
<evidence type="ECO:0000259" key="1">
    <source>
        <dbReference type="Pfam" id="PF16778"/>
    </source>
</evidence>
<dbReference type="InterPro" id="IPR031893">
    <property type="entry name" value="Phage_tail_APC"/>
</dbReference>
<name>A0A177SPZ7_PSEPU</name>
<dbReference type="EMBL" id="LUCV01000014">
    <property type="protein sequence ID" value="OAI93058.1"/>
    <property type="molecule type" value="Genomic_DNA"/>
</dbReference>
<dbReference type="Pfam" id="PF16778">
    <property type="entry name" value="Phage_tail_APC"/>
    <property type="match status" value="1"/>
</dbReference>
<feature type="domain" description="Phage tail assembly chaperone-like" evidence="1">
    <location>
        <begin position="68"/>
        <end position="133"/>
    </location>
</feature>
<reference evidence="2 3" key="1">
    <citation type="submission" date="2016-03" db="EMBL/GenBank/DDBJ databases">
        <title>Draft Genome Assembly of Pseudomonas putida strain CBF10-2.</title>
        <authorList>
            <person name="Iyer R.S."/>
            <person name="Damania A."/>
        </authorList>
    </citation>
    <scope>NUCLEOTIDE SEQUENCE [LARGE SCALE GENOMIC DNA]</scope>
    <source>
        <strain evidence="2 3">CBF10-2</strain>
    </source>
</reference>
<comment type="caution">
    <text evidence="2">The sequence shown here is derived from an EMBL/GenBank/DDBJ whole genome shotgun (WGS) entry which is preliminary data.</text>
</comment>
<organism evidence="2 3">
    <name type="scientific">Pseudomonas putida</name>
    <name type="common">Arthrobacter siderocapsulatus</name>
    <dbReference type="NCBI Taxonomy" id="303"/>
    <lineage>
        <taxon>Bacteria</taxon>
        <taxon>Pseudomonadati</taxon>
        <taxon>Pseudomonadota</taxon>
        <taxon>Gammaproteobacteria</taxon>
        <taxon>Pseudomonadales</taxon>
        <taxon>Pseudomonadaceae</taxon>
        <taxon>Pseudomonas</taxon>
    </lineage>
</organism>
<protein>
    <recommendedName>
        <fullName evidence="1">Phage tail assembly chaperone-like domain-containing protein</fullName>
    </recommendedName>
</protein>
<proteinExistence type="predicted"/>